<evidence type="ECO:0000259" key="2">
    <source>
        <dbReference type="Pfam" id="PF02540"/>
    </source>
</evidence>
<keyword evidence="1" id="KW-0812">Transmembrane</keyword>
<dbReference type="Gene3D" id="3.40.50.620">
    <property type="entry name" value="HUPs"/>
    <property type="match status" value="1"/>
</dbReference>
<feature type="transmembrane region" description="Helical" evidence="1">
    <location>
        <begin position="36"/>
        <end position="58"/>
    </location>
</feature>
<proteinExistence type="predicted"/>
<dbReference type="SUPFAM" id="SSF52402">
    <property type="entry name" value="Adenine nucleotide alpha hydrolases-like"/>
    <property type="match status" value="1"/>
</dbReference>
<name>X1E907_9ZZZZ</name>
<keyword evidence="1" id="KW-0472">Membrane</keyword>
<feature type="transmembrane region" description="Helical" evidence="1">
    <location>
        <begin position="70"/>
        <end position="92"/>
    </location>
</feature>
<reference evidence="3" key="1">
    <citation type="journal article" date="2014" name="Front. Microbiol.">
        <title>High frequency of phylogenetically diverse reductive dehalogenase-homologous genes in deep subseafloor sedimentary metagenomes.</title>
        <authorList>
            <person name="Kawai M."/>
            <person name="Futagami T."/>
            <person name="Toyoda A."/>
            <person name="Takaki Y."/>
            <person name="Nishi S."/>
            <person name="Hori S."/>
            <person name="Arai W."/>
            <person name="Tsubouchi T."/>
            <person name="Morono Y."/>
            <person name="Uchiyama I."/>
            <person name="Ito T."/>
            <person name="Fujiyama A."/>
            <person name="Inagaki F."/>
            <person name="Takami H."/>
        </authorList>
    </citation>
    <scope>NUCLEOTIDE SEQUENCE</scope>
    <source>
        <strain evidence="3">Expedition CK06-06</strain>
    </source>
</reference>
<dbReference type="AlphaFoldDB" id="X1E907"/>
<keyword evidence="1" id="KW-1133">Transmembrane helix</keyword>
<dbReference type="InterPro" id="IPR022310">
    <property type="entry name" value="NAD/GMP_synthase"/>
</dbReference>
<dbReference type="Pfam" id="PF02540">
    <property type="entry name" value="NAD_synthase"/>
    <property type="match status" value="1"/>
</dbReference>
<dbReference type="EMBL" id="BART01020668">
    <property type="protein sequence ID" value="GAH05128.1"/>
    <property type="molecule type" value="Genomic_DNA"/>
</dbReference>
<dbReference type="GO" id="GO:0006163">
    <property type="term" value="P:purine nucleotide metabolic process"/>
    <property type="evidence" value="ECO:0007669"/>
    <property type="project" value="UniProtKB-ARBA"/>
</dbReference>
<dbReference type="InterPro" id="IPR014729">
    <property type="entry name" value="Rossmann-like_a/b/a_fold"/>
</dbReference>
<sequence>MPTLKNLININPESTAQKLSEKMQGFVLSTLQKRGAVIGISGGIDSSVCLALCIKSFGAKRVVGISMPEIIFFMLAILTAFPTATMQIRLTIISPPTTGTLMGIPSL</sequence>
<evidence type="ECO:0000256" key="1">
    <source>
        <dbReference type="SAM" id="Phobius"/>
    </source>
</evidence>
<comment type="caution">
    <text evidence="3">The sequence shown here is derived from an EMBL/GenBank/DDBJ whole genome shotgun (WGS) entry which is preliminary data.</text>
</comment>
<feature type="domain" description="NAD/GMP synthase" evidence="2">
    <location>
        <begin position="28"/>
        <end position="70"/>
    </location>
</feature>
<organism evidence="3">
    <name type="scientific">marine sediment metagenome</name>
    <dbReference type="NCBI Taxonomy" id="412755"/>
    <lineage>
        <taxon>unclassified sequences</taxon>
        <taxon>metagenomes</taxon>
        <taxon>ecological metagenomes</taxon>
    </lineage>
</organism>
<evidence type="ECO:0000313" key="3">
    <source>
        <dbReference type="EMBL" id="GAH05128.1"/>
    </source>
</evidence>
<protein>
    <recommendedName>
        <fullName evidence="2">NAD/GMP synthase domain-containing protein</fullName>
    </recommendedName>
</protein>
<gene>
    <name evidence="3" type="ORF">S01H4_38332</name>
</gene>
<accession>X1E907</accession>